<dbReference type="SUPFAM" id="SSF51120">
    <property type="entry name" value="beta-Roll"/>
    <property type="match status" value="2"/>
</dbReference>
<dbReference type="InterPro" id="IPR050557">
    <property type="entry name" value="RTX_toxin/Mannuronan_C5-epim"/>
</dbReference>
<gene>
    <name evidence="9" type="ORF">BB934_23160</name>
</gene>
<dbReference type="GO" id="GO:0016020">
    <property type="term" value="C:membrane"/>
    <property type="evidence" value="ECO:0007669"/>
    <property type="project" value="UniProtKB-SubCell"/>
</dbReference>
<dbReference type="Pfam" id="PF00028">
    <property type="entry name" value="Cadherin"/>
    <property type="match status" value="1"/>
</dbReference>
<dbReference type="PANTHER" id="PTHR38340">
    <property type="entry name" value="S-LAYER PROTEIN"/>
    <property type="match status" value="1"/>
</dbReference>
<dbReference type="InterPro" id="IPR003995">
    <property type="entry name" value="RTX_toxin_determinant-A"/>
</dbReference>
<dbReference type="PRINTS" id="PR00313">
    <property type="entry name" value="CABNDNGRPT"/>
</dbReference>
<evidence type="ECO:0000259" key="8">
    <source>
        <dbReference type="PROSITE" id="PS50268"/>
    </source>
</evidence>
<keyword evidence="7" id="KW-0472">Membrane</keyword>
<accession>A0A1B2ELB2</accession>
<evidence type="ECO:0000256" key="6">
    <source>
        <dbReference type="ARBA" id="ARBA00023026"/>
    </source>
</evidence>
<comment type="subcellular location">
    <subcellularLocation>
        <location evidence="1">Membrane</location>
    </subcellularLocation>
    <subcellularLocation>
        <location evidence="2">Secreted</location>
    </subcellularLocation>
</comment>
<dbReference type="PRINTS" id="PR01488">
    <property type="entry name" value="RTXTOXINA"/>
</dbReference>
<dbReference type="Pfam" id="PF00353">
    <property type="entry name" value="HemolysinCabind"/>
    <property type="match status" value="2"/>
</dbReference>
<evidence type="ECO:0000256" key="4">
    <source>
        <dbReference type="ARBA" id="ARBA00022656"/>
    </source>
</evidence>
<dbReference type="GO" id="GO:0005509">
    <property type="term" value="F:calcium ion binding"/>
    <property type="evidence" value="ECO:0007669"/>
    <property type="project" value="InterPro"/>
</dbReference>
<keyword evidence="3" id="KW-0964">Secreted</keyword>
<dbReference type="Gene3D" id="2.150.10.10">
    <property type="entry name" value="Serralysin-like metalloprotease, C-terminal"/>
    <property type="match status" value="2"/>
</dbReference>
<dbReference type="InterPro" id="IPR018511">
    <property type="entry name" value="Hemolysin-typ_Ca-bd_CS"/>
</dbReference>
<dbReference type="Gene3D" id="2.120.10.10">
    <property type="match status" value="1"/>
</dbReference>
<dbReference type="AlphaFoldDB" id="A0A1B2ELB2"/>
<dbReference type="GO" id="GO:0005576">
    <property type="term" value="C:extracellular region"/>
    <property type="evidence" value="ECO:0007669"/>
    <property type="project" value="UniProtKB-SubCell"/>
</dbReference>
<dbReference type="Gene3D" id="2.60.40.60">
    <property type="entry name" value="Cadherins"/>
    <property type="match status" value="1"/>
</dbReference>
<evidence type="ECO:0000256" key="1">
    <source>
        <dbReference type="ARBA" id="ARBA00004370"/>
    </source>
</evidence>
<keyword evidence="4" id="KW-0800">Toxin</keyword>
<evidence type="ECO:0000256" key="7">
    <source>
        <dbReference type="ARBA" id="ARBA00023136"/>
    </source>
</evidence>
<keyword evidence="5" id="KW-0677">Repeat</keyword>
<proteinExistence type="predicted"/>
<dbReference type="InterPro" id="IPR015919">
    <property type="entry name" value="Cadherin-like_sf"/>
</dbReference>
<dbReference type="InterPro" id="IPR001343">
    <property type="entry name" value="Hemolysn_Ca-bd"/>
</dbReference>
<dbReference type="EMBL" id="CP016616">
    <property type="protein sequence ID" value="ANY80770.1"/>
    <property type="molecule type" value="Genomic_DNA"/>
</dbReference>
<dbReference type="PROSITE" id="PS00330">
    <property type="entry name" value="HEMOLYSIN_CALCIUM"/>
    <property type="match status" value="1"/>
</dbReference>
<feature type="domain" description="Cadherin" evidence="8">
    <location>
        <begin position="519"/>
        <end position="615"/>
    </location>
</feature>
<protein>
    <recommendedName>
        <fullName evidence="8">Cadherin domain-containing protein</fullName>
    </recommendedName>
</protein>
<evidence type="ECO:0000256" key="5">
    <source>
        <dbReference type="ARBA" id="ARBA00022737"/>
    </source>
</evidence>
<dbReference type="SMART" id="SM00112">
    <property type="entry name" value="CA"/>
    <property type="match status" value="1"/>
</dbReference>
<dbReference type="PRINTS" id="PR00205">
    <property type="entry name" value="CADHERIN"/>
</dbReference>
<organism evidence="9">
    <name type="scientific">Microvirga ossetica</name>
    <dbReference type="NCBI Taxonomy" id="1882682"/>
    <lineage>
        <taxon>Bacteria</taxon>
        <taxon>Pseudomonadati</taxon>
        <taxon>Pseudomonadota</taxon>
        <taxon>Alphaproteobacteria</taxon>
        <taxon>Hyphomicrobiales</taxon>
        <taxon>Methylobacteriaceae</taxon>
        <taxon>Microvirga</taxon>
    </lineage>
</organism>
<dbReference type="GO" id="GO:0007156">
    <property type="term" value="P:homophilic cell adhesion via plasma membrane adhesion molecules"/>
    <property type="evidence" value="ECO:0007669"/>
    <property type="project" value="InterPro"/>
</dbReference>
<reference evidence="9" key="1">
    <citation type="submission" date="2016-07" db="EMBL/GenBank/DDBJ databases">
        <title>Microvirga ossetica sp. nov. a new species of rhizobia isolated from root nodules of the legume species Vicia alpestris Steven originated from North Ossetia region in the Caucasus.</title>
        <authorList>
            <person name="Safronova V.I."/>
            <person name="Kuznetsova I.G."/>
            <person name="Sazanova A.L."/>
            <person name="Belimov A."/>
            <person name="Andronov E."/>
            <person name="Osledkin Y.S."/>
            <person name="Onishchuk O.P."/>
            <person name="Kurchak O.N."/>
            <person name="Shaposhnikov A.I."/>
            <person name="Willems A."/>
            <person name="Tikhonovich I.A."/>
        </authorList>
    </citation>
    <scope>NUCLEOTIDE SEQUENCE [LARGE SCALE GENOMIC DNA]</scope>
    <source>
        <strain evidence="9">V5/3M</strain>
    </source>
</reference>
<dbReference type="OrthoDB" id="7966550at2"/>
<dbReference type="PROSITE" id="PS50268">
    <property type="entry name" value="CADHERIN_2"/>
    <property type="match status" value="1"/>
</dbReference>
<dbReference type="GO" id="GO:0090729">
    <property type="term" value="F:toxin activity"/>
    <property type="evidence" value="ECO:0007669"/>
    <property type="project" value="UniProtKB-KW"/>
</dbReference>
<evidence type="ECO:0000256" key="2">
    <source>
        <dbReference type="ARBA" id="ARBA00004613"/>
    </source>
</evidence>
<dbReference type="InterPro" id="IPR011049">
    <property type="entry name" value="Serralysin-like_metalloprot_C"/>
</dbReference>
<dbReference type="InterPro" id="IPR002126">
    <property type="entry name" value="Cadherin-like_dom"/>
</dbReference>
<dbReference type="KEGG" id="moc:BB934_23160"/>
<dbReference type="SUPFAM" id="SSF49313">
    <property type="entry name" value="Cadherin-like"/>
    <property type="match status" value="1"/>
</dbReference>
<dbReference type="CDD" id="cd11304">
    <property type="entry name" value="Cadherin_repeat"/>
    <property type="match status" value="1"/>
</dbReference>
<evidence type="ECO:0000313" key="9">
    <source>
        <dbReference type="EMBL" id="ANY80770.1"/>
    </source>
</evidence>
<sequence length="787" mass="82910">MSSLKYSGSQIIVRQDGWGQFAPKLAPLPGGGFVAVYEAGPESGTDTNIKGRIFNDDGSPRGSEFTINSMTSGYQDRPSVAVLEDGRLVVAWHHLRADFSQSDIRARILNSDGGATDGDFLVSSEVRPDDQDYPSVAALSDGGFVIGYNYFDTNNWDTDVRAKIYGSDGLSKSAEFIANGTTVDRQERASLTGLAGRFVIVYTDGSLSPDDPDGLAVRGRIISNDGQAGAEFLIPTNVEAAQFEAQVVALTNGNFAVVWTTYSWQSGTSDVRAQVFAADGTKVGGEILVEAGLRGEAGQPVVASRADGGFIIAYGSSETGNSNVKAVMYNAQGVQDGGSIIANTNWDGFQGRASIISLSDGNVVVAWEDGLAGSYLTHVRAQILSIETGGGEPTGQVITGTNDGESLTGTGLGDQIIGLGGNDVLSGLAGEDTLLGGAGNDVLEGDGGNDVLDGGSGANTATYSGASTDYVITRHDQEIFTVADQVAARDGSDHLTNIRFAHFEGDDKIVTLINSEVKDLAISTTRVAENTLTDTVIASLSATDDDGDAIQYSLVSTDGPFELDGGNLVLKGPLDYETKDQYDLTVKADDGYGGSITRTFTISVTDVVEPGDPNNPDNPDPADLPMILWGTAGSDLLQGGDANDILYGQGANDRLYGGAGNDKLYGRAGKDTLKGDAGQDVFVFDTKLSKSSKVNKANLDKLTDFTVKDDTIHLAKSVFKKMAKKGVIKSSEFYQGVKAHDESDHIIYNRKTGALFYDADGTGSIAQIQIATLSKNLKLTYKEFFVV</sequence>
<name>A0A1B2ELB2_9HYPH</name>
<evidence type="ECO:0000256" key="3">
    <source>
        <dbReference type="ARBA" id="ARBA00022525"/>
    </source>
</evidence>
<dbReference type="PANTHER" id="PTHR38340:SF1">
    <property type="entry name" value="S-LAYER PROTEIN"/>
    <property type="match status" value="1"/>
</dbReference>
<dbReference type="RefSeq" id="WP_099511841.1">
    <property type="nucleotide sequence ID" value="NZ_CP016616.1"/>
</dbReference>
<keyword evidence="6" id="KW-0843">Virulence</keyword>